<dbReference type="Proteomes" id="UP000280599">
    <property type="component" value="Unassembled WGS sequence"/>
</dbReference>
<dbReference type="AlphaFoldDB" id="A0A3M3UQJ7"/>
<feature type="non-terminal residue" evidence="1">
    <location>
        <position position="51"/>
    </location>
</feature>
<dbReference type="EMBL" id="RBPT01000532">
    <property type="protein sequence ID" value="RMO35437.1"/>
    <property type="molecule type" value="Genomic_DNA"/>
</dbReference>
<sequence length="51" mass="5788">MTANQTARVPLLSPVWMVNRKKSILLIIFTRIEDGCLGTKKPLDVGLFCWL</sequence>
<organism evidence="1 2">
    <name type="scientific">Pseudomonas savastanoi pv. glycinea</name>
    <name type="common">Pseudomonas syringae pv. glycinea</name>
    <dbReference type="NCBI Taxonomy" id="318"/>
    <lineage>
        <taxon>Bacteria</taxon>
        <taxon>Pseudomonadati</taxon>
        <taxon>Pseudomonadota</taxon>
        <taxon>Gammaproteobacteria</taxon>
        <taxon>Pseudomonadales</taxon>
        <taxon>Pseudomonadaceae</taxon>
        <taxon>Pseudomonas</taxon>
    </lineage>
</organism>
<name>A0A3M3UQJ7_PSESG</name>
<evidence type="ECO:0000313" key="2">
    <source>
        <dbReference type="Proteomes" id="UP000280599"/>
    </source>
</evidence>
<proteinExistence type="predicted"/>
<evidence type="ECO:0000313" key="1">
    <source>
        <dbReference type="EMBL" id="RMO35437.1"/>
    </source>
</evidence>
<accession>A0A3M3UQJ7</accession>
<comment type="caution">
    <text evidence="1">The sequence shown here is derived from an EMBL/GenBank/DDBJ whole genome shotgun (WGS) entry which is preliminary data.</text>
</comment>
<reference evidence="1 2" key="1">
    <citation type="submission" date="2018-08" db="EMBL/GenBank/DDBJ databases">
        <title>Recombination of ecologically and evolutionarily significant loci maintains genetic cohesion in the Pseudomonas syringae species complex.</title>
        <authorList>
            <person name="Dillon M."/>
            <person name="Thakur S."/>
            <person name="Almeida R.N.D."/>
            <person name="Weir B.S."/>
            <person name="Guttman D.S."/>
        </authorList>
    </citation>
    <scope>NUCLEOTIDE SEQUENCE [LARGE SCALE GENOMIC DNA]</scope>
    <source>
        <strain evidence="1 2">ICMP 867</strain>
    </source>
</reference>
<protein>
    <submittedName>
        <fullName evidence="1">Uncharacterized protein</fullName>
    </submittedName>
</protein>
<gene>
    <name evidence="1" type="ORF">ALQ41_03388</name>
</gene>